<organism evidence="9 10">
    <name type="scientific">Ancylobacter tetraedralis</name>
    <dbReference type="NCBI Taxonomy" id="217068"/>
    <lineage>
        <taxon>Bacteria</taxon>
        <taxon>Pseudomonadati</taxon>
        <taxon>Pseudomonadota</taxon>
        <taxon>Alphaproteobacteria</taxon>
        <taxon>Hyphomicrobiales</taxon>
        <taxon>Xanthobacteraceae</taxon>
        <taxon>Ancylobacter</taxon>
    </lineage>
</organism>
<evidence type="ECO:0000256" key="2">
    <source>
        <dbReference type="ARBA" id="ARBA00005417"/>
    </source>
</evidence>
<dbReference type="PROSITE" id="PS50893">
    <property type="entry name" value="ABC_TRANSPORTER_2"/>
    <property type="match status" value="2"/>
</dbReference>
<name>A0A839ZDD5_9HYPH</name>
<dbReference type="Gene3D" id="3.40.50.300">
    <property type="entry name" value="P-loop containing nucleotide triphosphate hydrolases"/>
    <property type="match status" value="2"/>
</dbReference>
<sequence>MKSLVVENLTIATEGRAIVDNVTLSVSSGEILAILGETGSGKSLVASAIMGLIPRGVSVSGRIVVNGRSLDAADRDGLRSLWSKDLFLLPQEPLNALAPLLRADAQVAEQIRGRRPRAEACAALSAMQVDPHHHRKRPFELSGGMAQRVMAAIASVTRAGIILADEPTKGLDVDRRHVVAGVFDTLRTSGRAILLITHDIALVRALADQVAFLDERRIVENGPAARVLASPSTDYARRYVASDPSCWPARPYRRSYTGKTVEAERLRIGIDDTVLADELTFHCHAGHITALLGRSGIGKTTLGRTLLGLTRPLGGTIRRPQAEGRSALQKLHQDPTRVFSPWQAVGRSLEDMRYLAGGEGALRQMPALMQRFGLRDDVLGRRPHQISGGEAQRLALARILALKPRMLIADEPTSRLDPPVQEQVIRHLRAIADIDELAVLLITHDLDLAHAIADRRMLLEAQDTGPARLRDVTRSPQAPTA</sequence>
<keyword evidence="4" id="KW-1003">Cell membrane</keyword>
<accession>A0A839ZDD5</accession>
<keyword evidence="3" id="KW-0813">Transport</keyword>
<dbReference type="InterPro" id="IPR003593">
    <property type="entry name" value="AAA+_ATPase"/>
</dbReference>
<dbReference type="SMART" id="SM00382">
    <property type="entry name" value="AAA"/>
    <property type="match status" value="2"/>
</dbReference>
<evidence type="ECO:0000256" key="5">
    <source>
        <dbReference type="ARBA" id="ARBA00022741"/>
    </source>
</evidence>
<reference evidence="9 10" key="1">
    <citation type="submission" date="2020-08" db="EMBL/GenBank/DDBJ databases">
        <title>Genomic Encyclopedia of Type Strains, Phase IV (KMG-IV): sequencing the most valuable type-strain genomes for metagenomic binning, comparative biology and taxonomic classification.</title>
        <authorList>
            <person name="Goeker M."/>
        </authorList>
    </citation>
    <scope>NUCLEOTIDE SEQUENCE [LARGE SCALE GENOMIC DNA]</scope>
    <source>
        <strain evidence="9 10">DSM 5895</strain>
    </source>
</reference>
<keyword evidence="5" id="KW-0547">Nucleotide-binding</keyword>
<dbReference type="EMBL" id="JACICD010000006">
    <property type="protein sequence ID" value="MBB3772754.1"/>
    <property type="molecule type" value="Genomic_DNA"/>
</dbReference>
<comment type="subcellular location">
    <subcellularLocation>
        <location evidence="1">Cell inner membrane</location>
        <topology evidence="1">Peripheral membrane protein</topology>
    </subcellularLocation>
</comment>
<dbReference type="GO" id="GO:0005524">
    <property type="term" value="F:ATP binding"/>
    <property type="evidence" value="ECO:0007669"/>
    <property type="project" value="UniProtKB-KW"/>
</dbReference>
<evidence type="ECO:0000256" key="6">
    <source>
        <dbReference type="ARBA" id="ARBA00022840"/>
    </source>
</evidence>
<evidence type="ECO:0000256" key="4">
    <source>
        <dbReference type="ARBA" id="ARBA00022475"/>
    </source>
</evidence>
<comment type="similarity">
    <text evidence="2">Belongs to the ABC transporter superfamily.</text>
</comment>
<evidence type="ECO:0000313" key="9">
    <source>
        <dbReference type="EMBL" id="MBB3772754.1"/>
    </source>
</evidence>
<gene>
    <name evidence="9" type="ORF">FHS55_003375</name>
</gene>
<dbReference type="GO" id="GO:0016887">
    <property type="term" value="F:ATP hydrolysis activity"/>
    <property type="evidence" value="ECO:0007669"/>
    <property type="project" value="InterPro"/>
</dbReference>
<evidence type="ECO:0000256" key="3">
    <source>
        <dbReference type="ARBA" id="ARBA00022448"/>
    </source>
</evidence>
<keyword evidence="6 9" id="KW-0067">ATP-binding</keyword>
<keyword evidence="10" id="KW-1185">Reference proteome</keyword>
<dbReference type="PANTHER" id="PTHR43297">
    <property type="entry name" value="OLIGOPEPTIDE TRANSPORT ATP-BINDING PROTEIN APPD"/>
    <property type="match status" value="1"/>
</dbReference>
<dbReference type="AlphaFoldDB" id="A0A839ZDD5"/>
<dbReference type="Pfam" id="PF00005">
    <property type="entry name" value="ABC_tran"/>
    <property type="match status" value="2"/>
</dbReference>
<evidence type="ECO:0000313" key="10">
    <source>
        <dbReference type="Proteomes" id="UP000533469"/>
    </source>
</evidence>
<proteinExistence type="inferred from homology"/>
<dbReference type="GO" id="GO:0005886">
    <property type="term" value="C:plasma membrane"/>
    <property type="evidence" value="ECO:0007669"/>
    <property type="project" value="UniProtKB-SubCell"/>
</dbReference>
<dbReference type="InterPro" id="IPR027417">
    <property type="entry name" value="P-loop_NTPase"/>
</dbReference>
<protein>
    <submittedName>
        <fullName evidence="9">Peptide/nickel transport system ATP-binding protein</fullName>
    </submittedName>
</protein>
<evidence type="ECO:0000256" key="7">
    <source>
        <dbReference type="ARBA" id="ARBA00023136"/>
    </source>
</evidence>
<dbReference type="PROSITE" id="PS00211">
    <property type="entry name" value="ABC_TRANSPORTER_1"/>
    <property type="match status" value="1"/>
</dbReference>
<dbReference type="InterPro" id="IPR050388">
    <property type="entry name" value="ABC_Ni/Peptide_Import"/>
</dbReference>
<evidence type="ECO:0000256" key="1">
    <source>
        <dbReference type="ARBA" id="ARBA00004417"/>
    </source>
</evidence>
<dbReference type="InterPro" id="IPR017871">
    <property type="entry name" value="ABC_transporter-like_CS"/>
</dbReference>
<dbReference type="Proteomes" id="UP000533469">
    <property type="component" value="Unassembled WGS sequence"/>
</dbReference>
<dbReference type="PANTHER" id="PTHR43297:SF7">
    <property type="entry name" value="D,D-DIPEPTIDE TRANSPORT ATP-BINDING PROTEIN DDPD-RELATED"/>
    <property type="match status" value="1"/>
</dbReference>
<dbReference type="RefSeq" id="WP_183190898.1">
    <property type="nucleotide sequence ID" value="NZ_JACICD010000006.1"/>
</dbReference>
<feature type="domain" description="ABC transporter" evidence="8">
    <location>
        <begin position="4"/>
        <end position="240"/>
    </location>
</feature>
<comment type="caution">
    <text evidence="9">The sequence shown here is derived from an EMBL/GenBank/DDBJ whole genome shotgun (WGS) entry which is preliminary data.</text>
</comment>
<feature type="domain" description="ABC transporter" evidence="8">
    <location>
        <begin position="261"/>
        <end position="481"/>
    </location>
</feature>
<keyword evidence="7" id="KW-0472">Membrane</keyword>
<dbReference type="SUPFAM" id="SSF52540">
    <property type="entry name" value="P-loop containing nucleoside triphosphate hydrolases"/>
    <property type="match status" value="2"/>
</dbReference>
<dbReference type="InterPro" id="IPR003439">
    <property type="entry name" value="ABC_transporter-like_ATP-bd"/>
</dbReference>
<evidence type="ECO:0000259" key="8">
    <source>
        <dbReference type="PROSITE" id="PS50893"/>
    </source>
</evidence>